<dbReference type="Proteomes" id="UP000562352">
    <property type="component" value="Unassembled WGS sequence"/>
</dbReference>
<gene>
    <name evidence="2" type="ORF">FHS22_000098</name>
</gene>
<protein>
    <recommendedName>
        <fullName evidence="1">DUF6879 domain-containing protein</fullName>
    </recommendedName>
</protein>
<evidence type="ECO:0000259" key="1">
    <source>
        <dbReference type="Pfam" id="PF21806"/>
    </source>
</evidence>
<dbReference type="InterPro" id="IPR049244">
    <property type="entry name" value="DUF6879"/>
</dbReference>
<comment type="caution">
    <text evidence="2">The sequence shown here is derived from an EMBL/GenBank/DDBJ whole genome shotgun (WGS) entry which is preliminary data.</text>
</comment>
<name>A0A841CU56_PLAVE</name>
<organism evidence="2 3">
    <name type="scientific">Planomonospora venezuelensis</name>
    <dbReference type="NCBI Taxonomy" id="1999"/>
    <lineage>
        <taxon>Bacteria</taxon>
        <taxon>Bacillati</taxon>
        <taxon>Actinomycetota</taxon>
        <taxon>Actinomycetes</taxon>
        <taxon>Streptosporangiales</taxon>
        <taxon>Streptosporangiaceae</taxon>
        <taxon>Planomonospora</taxon>
    </lineage>
</organism>
<sequence>MRWLAADEWRELFDGFHKDAFHLELRDSYGVAGEATRFGRWLAGERQPYEEVAAWFSDWTDKVRAATQAGKTIRRLRVVTEPISDYIAFEWHDTPHNVGAGEDVRWLSRHRLPADLTFPIEGNDFWLLDDAQVVVNHFHDDGRSRGKELITDPDVVAACARVRDLLWELATPHAEYEPVTA</sequence>
<proteinExistence type="predicted"/>
<accession>A0A841CU56</accession>
<reference evidence="2 3" key="1">
    <citation type="submission" date="2020-08" db="EMBL/GenBank/DDBJ databases">
        <title>Genomic Encyclopedia of Type Strains, Phase III (KMG-III): the genomes of soil and plant-associated and newly described type strains.</title>
        <authorList>
            <person name="Whitman W."/>
        </authorList>
    </citation>
    <scope>NUCLEOTIDE SEQUENCE [LARGE SCALE GENOMIC DNA]</scope>
    <source>
        <strain evidence="2 3">CECT 3303</strain>
    </source>
</reference>
<dbReference type="AlphaFoldDB" id="A0A841CU56"/>
<dbReference type="RefSeq" id="WP_184937304.1">
    <property type="nucleotide sequence ID" value="NZ_BAAAWZ010000001.1"/>
</dbReference>
<dbReference type="EMBL" id="JACHJJ010000001">
    <property type="protein sequence ID" value="MBB5960860.1"/>
    <property type="molecule type" value="Genomic_DNA"/>
</dbReference>
<evidence type="ECO:0000313" key="3">
    <source>
        <dbReference type="Proteomes" id="UP000562352"/>
    </source>
</evidence>
<feature type="domain" description="DUF6879" evidence="1">
    <location>
        <begin position="7"/>
        <end position="177"/>
    </location>
</feature>
<dbReference type="Pfam" id="PF21806">
    <property type="entry name" value="DUF6879"/>
    <property type="match status" value="1"/>
</dbReference>
<keyword evidence="3" id="KW-1185">Reference proteome</keyword>
<evidence type="ECO:0000313" key="2">
    <source>
        <dbReference type="EMBL" id="MBB5960860.1"/>
    </source>
</evidence>